<gene>
    <name evidence="1" type="ORF">N7493_007076</name>
</gene>
<dbReference type="Proteomes" id="UP001215712">
    <property type="component" value="Unassembled WGS sequence"/>
</dbReference>
<reference evidence="1" key="1">
    <citation type="journal article" date="2023" name="IMA Fungus">
        <title>Comparative genomic study of the Penicillium genus elucidates a diverse pangenome and 15 lateral gene transfer events.</title>
        <authorList>
            <person name="Petersen C."/>
            <person name="Sorensen T."/>
            <person name="Nielsen M.R."/>
            <person name="Sondergaard T.E."/>
            <person name="Sorensen J.L."/>
            <person name="Fitzpatrick D.A."/>
            <person name="Frisvad J.C."/>
            <person name="Nielsen K.L."/>
        </authorList>
    </citation>
    <scope>NUCLEOTIDE SEQUENCE</scope>
    <source>
        <strain evidence="1">IBT 17514</strain>
    </source>
</reference>
<organism evidence="1 2">
    <name type="scientific">Penicillium malachiteum</name>
    <dbReference type="NCBI Taxonomy" id="1324776"/>
    <lineage>
        <taxon>Eukaryota</taxon>
        <taxon>Fungi</taxon>
        <taxon>Dikarya</taxon>
        <taxon>Ascomycota</taxon>
        <taxon>Pezizomycotina</taxon>
        <taxon>Eurotiomycetes</taxon>
        <taxon>Eurotiomycetidae</taxon>
        <taxon>Eurotiales</taxon>
        <taxon>Aspergillaceae</taxon>
        <taxon>Penicillium</taxon>
    </lineage>
</organism>
<evidence type="ECO:0000313" key="1">
    <source>
        <dbReference type="EMBL" id="KAJ5720198.1"/>
    </source>
</evidence>
<accession>A0AAD6HJY7</accession>
<evidence type="ECO:0000313" key="2">
    <source>
        <dbReference type="Proteomes" id="UP001215712"/>
    </source>
</evidence>
<name>A0AAD6HJY7_9EURO</name>
<protein>
    <recommendedName>
        <fullName evidence="3">DUF3669 domain-containing protein</fullName>
    </recommendedName>
</protein>
<proteinExistence type="predicted"/>
<dbReference type="EMBL" id="JAQJAN010000009">
    <property type="protein sequence ID" value="KAJ5720198.1"/>
    <property type="molecule type" value="Genomic_DNA"/>
</dbReference>
<keyword evidence="2" id="KW-1185">Reference proteome</keyword>
<comment type="caution">
    <text evidence="1">The sequence shown here is derived from an EMBL/GenBank/DDBJ whole genome shotgun (WGS) entry which is preliminary data.</text>
</comment>
<reference evidence="1" key="2">
    <citation type="submission" date="2023-01" db="EMBL/GenBank/DDBJ databases">
        <authorList>
            <person name="Petersen C."/>
        </authorList>
    </citation>
    <scope>NUCLEOTIDE SEQUENCE</scope>
    <source>
        <strain evidence="1">IBT 17514</strain>
    </source>
</reference>
<dbReference type="PANTHER" id="PTHR40780:SF2">
    <property type="entry name" value="DUF3669 DOMAIN-CONTAINING PROTEIN"/>
    <property type="match status" value="1"/>
</dbReference>
<dbReference type="PANTHER" id="PTHR40780">
    <property type="entry name" value="DUF3669 DOMAIN-CONTAINING PROTEIN"/>
    <property type="match status" value="1"/>
</dbReference>
<dbReference type="AlphaFoldDB" id="A0AAD6HJY7"/>
<evidence type="ECO:0008006" key="3">
    <source>
        <dbReference type="Google" id="ProtNLM"/>
    </source>
</evidence>
<sequence>MTQRRKVNTSSESGGVLSDYSAASSIARNAQIAQLFLSAIDLAQMPDPTILSRSLSLRSVISTTSSFRKRFQLATKSPHLQEINQIGIGMQGAVFEQVGHPLVFKKEIPGNEHLSTNLRHEFTIHRAFLLHCRVWVPKPFQFIAQSQDHEFLQNTFSKLPQKYRVPSDVVKMERILPLPKVIRRALINQCYCHGKQLKNTEIESVLQDTANKHCLARVYLGKKCGTFHPETLLRNIPLYLDMMESVGIDTLGLATMMGKAYVILHWGAGVDGDDVELVLGSAATGSSSPDFQHREIRLDLLDFGQCTMVDFDQDPDIIYQPFKGAMVTGDNQDFIPRPTSPALFTAFKEGYLETGNLVLAQKKETRLDLQEFISQYEEYAEDFL</sequence>